<comment type="similarity">
    <text evidence="1">Belongs to the HIBADH-related family. NP60 subfamily.</text>
</comment>
<dbReference type="Proteomes" id="UP000007431">
    <property type="component" value="Unassembled WGS sequence"/>
</dbReference>
<evidence type="ECO:0000259" key="3">
    <source>
        <dbReference type="Pfam" id="PF09130"/>
    </source>
</evidence>
<feature type="domain" description="Phosphogluconate dehydrogenase NAD-binding putative C-terminal" evidence="3">
    <location>
        <begin position="217"/>
        <end position="279"/>
    </location>
</feature>
<dbReference type="InterPro" id="IPR006115">
    <property type="entry name" value="6PGDH_NADP-bd"/>
</dbReference>
<dbReference type="InterPro" id="IPR008927">
    <property type="entry name" value="6-PGluconate_DH-like_C_sf"/>
</dbReference>
<evidence type="ECO:0000313" key="5">
    <source>
        <dbReference type="Proteomes" id="UP000007431"/>
    </source>
</evidence>
<dbReference type="SUPFAM" id="SSF48179">
    <property type="entry name" value="6-phosphogluconate dehydrogenase C-terminal domain-like"/>
    <property type="match status" value="1"/>
</dbReference>
<dbReference type="InParanoid" id="D8QBW0"/>
<evidence type="ECO:0000259" key="2">
    <source>
        <dbReference type="Pfam" id="PF03446"/>
    </source>
</evidence>
<dbReference type="Gene3D" id="3.40.50.720">
    <property type="entry name" value="NAD(P)-binding Rossmann-like Domain"/>
    <property type="match status" value="1"/>
</dbReference>
<dbReference type="KEGG" id="scm:SCHCO_02634217"/>
<dbReference type="RefSeq" id="XP_003029327.1">
    <property type="nucleotide sequence ID" value="XM_003029281.1"/>
</dbReference>
<dbReference type="Gene3D" id="1.10.1040.10">
    <property type="entry name" value="N-(1-d-carboxylethyl)-l-norvaline Dehydrogenase, domain 2"/>
    <property type="match status" value="1"/>
</dbReference>
<keyword evidence="5" id="KW-1185">Reference proteome</keyword>
<dbReference type="OMA" id="YAGINKG"/>
<evidence type="ECO:0000256" key="1">
    <source>
        <dbReference type="ARBA" id="ARBA00007598"/>
    </source>
</evidence>
<dbReference type="InterPro" id="IPR036291">
    <property type="entry name" value="NAD(P)-bd_dom_sf"/>
</dbReference>
<dbReference type="Pfam" id="PF03446">
    <property type="entry name" value="NAD_binding_2"/>
    <property type="match status" value="1"/>
</dbReference>
<dbReference type="EMBL" id="GL377309">
    <property type="protein sequence ID" value="EFI94424.1"/>
    <property type="molecule type" value="Genomic_DNA"/>
</dbReference>
<protein>
    <recommendedName>
        <fullName evidence="6">Phosphogluconate dehydrogenase NAD-binding putative C-terminal domain-containing protein</fullName>
    </recommendedName>
</protein>
<evidence type="ECO:0008006" key="6">
    <source>
        <dbReference type="Google" id="ProtNLM"/>
    </source>
</evidence>
<dbReference type="eggNOG" id="ENOG502RXGX">
    <property type="taxonomic scope" value="Eukaryota"/>
</dbReference>
<dbReference type="PANTHER" id="PTHR43580">
    <property type="entry name" value="OXIDOREDUCTASE GLYR1-RELATED"/>
    <property type="match status" value="1"/>
</dbReference>
<dbReference type="Pfam" id="PF09130">
    <property type="entry name" value="DUF1932"/>
    <property type="match status" value="1"/>
</dbReference>
<dbReference type="PANTHER" id="PTHR43580:SF2">
    <property type="entry name" value="CYTOKINE-LIKE NUCLEAR FACTOR N-PAC"/>
    <property type="match status" value="1"/>
</dbReference>
<dbReference type="VEuPathDB" id="FungiDB:SCHCODRAFT_02634217"/>
<reference evidence="4 5" key="1">
    <citation type="journal article" date="2010" name="Nat. Biotechnol.">
        <title>Genome sequence of the model mushroom Schizophyllum commune.</title>
        <authorList>
            <person name="Ohm R.A."/>
            <person name="de Jong J.F."/>
            <person name="Lugones L.G."/>
            <person name="Aerts A."/>
            <person name="Kothe E."/>
            <person name="Stajich J.E."/>
            <person name="de Vries R.P."/>
            <person name="Record E."/>
            <person name="Levasseur A."/>
            <person name="Baker S.E."/>
            <person name="Bartholomew K.A."/>
            <person name="Coutinho P.M."/>
            <person name="Erdmann S."/>
            <person name="Fowler T.J."/>
            <person name="Gathman A.C."/>
            <person name="Lombard V."/>
            <person name="Henrissat B."/>
            <person name="Knabe N."/>
            <person name="Kuees U."/>
            <person name="Lilly W.W."/>
            <person name="Lindquist E."/>
            <person name="Lucas S."/>
            <person name="Magnuson J.K."/>
            <person name="Piumi F."/>
            <person name="Raudaskoski M."/>
            <person name="Salamov A."/>
            <person name="Schmutz J."/>
            <person name="Schwarze F.W.M.R."/>
            <person name="vanKuyk P.A."/>
            <person name="Horton J.S."/>
            <person name="Grigoriev I.V."/>
            <person name="Woesten H.A.B."/>
        </authorList>
    </citation>
    <scope>NUCLEOTIDE SEQUENCE [LARGE SCALE GENOMIC DNA]</scope>
    <source>
        <strain evidence="5">H4-8 / FGSC 9210</strain>
    </source>
</reference>
<gene>
    <name evidence="4" type="ORF">SCHCODRAFT_82928</name>
</gene>
<evidence type="ECO:0000313" key="4">
    <source>
        <dbReference type="EMBL" id="EFI94424.1"/>
    </source>
</evidence>
<dbReference type="OrthoDB" id="9988102at2759"/>
<organism evidence="5">
    <name type="scientific">Schizophyllum commune (strain H4-8 / FGSC 9210)</name>
    <name type="common">Split gill fungus</name>
    <dbReference type="NCBI Taxonomy" id="578458"/>
    <lineage>
        <taxon>Eukaryota</taxon>
        <taxon>Fungi</taxon>
        <taxon>Dikarya</taxon>
        <taxon>Basidiomycota</taxon>
        <taxon>Agaricomycotina</taxon>
        <taxon>Agaricomycetes</taxon>
        <taxon>Agaricomycetidae</taxon>
        <taxon>Agaricales</taxon>
        <taxon>Schizophyllaceae</taxon>
        <taxon>Schizophyllum</taxon>
    </lineage>
</organism>
<dbReference type="AlphaFoldDB" id="D8QBW0"/>
<dbReference type="InterPro" id="IPR015814">
    <property type="entry name" value="Pgluconate_DH_NAD-bd_C"/>
</dbReference>
<dbReference type="HOGENOM" id="CLU_052530_0_0_1"/>
<dbReference type="InterPro" id="IPR051265">
    <property type="entry name" value="HIBADH-related_NP60_sf"/>
</dbReference>
<dbReference type="GO" id="GO:0050661">
    <property type="term" value="F:NADP binding"/>
    <property type="evidence" value="ECO:0007669"/>
    <property type="project" value="InterPro"/>
</dbReference>
<sequence length="309" mass="32806">MASIGIVAAGAMGAAIGRRLVRSGCTVFTDLTGRSPASHQRAKDAGMQDIPLGEFSKKCAWVLSILPPRDALSFAHRFRATLDKDLANTDKSNVTGDESDLVFVDCNAVNPTTVQKIRDVFAGTGVRFLDAGIIGGPPKDSGYMPTIYASAAPGDLDTLQRFVALNEYGMKIVLLTGEGADVGAASALKMSYAGMTKGVTGILTAMVLAAHRSSPATADALLHELNGSAPALLSRITSSVPGMLPKAYRWVDEMYEISDFVGEGEGDIHRGIGKLYERVQRSFESDSQGGEVEALNEFISKAKELMKDK</sequence>
<dbReference type="InterPro" id="IPR013328">
    <property type="entry name" value="6PGD_dom2"/>
</dbReference>
<feature type="domain" description="6-phosphogluconate dehydrogenase NADP-binding" evidence="2">
    <location>
        <begin position="4"/>
        <end position="160"/>
    </location>
</feature>
<accession>D8QBW0</accession>
<name>D8QBW0_SCHCM</name>
<dbReference type="STRING" id="578458.D8QBW0"/>
<dbReference type="GeneID" id="9594077"/>
<dbReference type="SUPFAM" id="SSF51735">
    <property type="entry name" value="NAD(P)-binding Rossmann-fold domains"/>
    <property type="match status" value="1"/>
</dbReference>
<proteinExistence type="inferred from homology"/>